<evidence type="ECO:0000313" key="1">
    <source>
        <dbReference type="EMBL" id="KAB1071016.1"/>
    </source>
</evidence>
<dbReference type="GO" id="GO:0016491">
    <property type="term" value="F:oxidoreductase activity"/>
    <property type="evidence" value="ECO:0007669"/>
    <property type="project" value="TreeGrafter"/>
</dbReference>
<dbReference type="Pfam" id="PF13646">
    <property type="entry name" value="HEAT_2"/>
    <property type="match status" value="1"/>
</dbReference>
<dbReference type="PANTHER" id="PTHR12697:SF5">
    <property type="entry name" value="DEOXYHYPUSINE HYDROXYLASE"/>
    <property type="match status" value="1"/>
</dbReference>
<organism evidence="1 2">
    <name type="scientific">Methylobacterium soli</name>
    <dbReference type="NCBI Taxonomy" id="553447"/>
    <lineage>
        <taxon>Bacteria</taxon>
        <taxon>Pseudomonadati</taxon>
        <taxon>Pseudomonadota</taxon>
        <taxon>Alphaproteobacteria</taxon>
        <taxon>Hyphomicrobiales</taxon>
        <taxon>Methylobacteriaceae</taxon>
        <taxon>Methylobacterium</taxon>
    </lineage>
</organism>
<dbReference type="Proteomes" id="UP000474159">
    <property type="component" value="Unassembled WGS sequence"/>
</dbReference>
<dbReference type="RefSeq" id="WP_151005078.1">
    <property type="nucleotide sequence ID" value="NZ_BPQY01000127.1"/>
</dbReference>
<dbReference type="AlphaFoldDB" id="A0A6L3ST52"/>
<sequence>MTRPFPDHLDTKAGTYLLWTFLPILPPGDPRWDRCSFVGGSSTADARGYGAGWEIRGRRLYLTRFGGSVRPDDPYHQYRKSLDGAPGGKIQVGMPDVHEVDEPVFASWVTADLNGASRERLDGSYIDGPPRVFHLFRVERGRIVADVTMSNRHYWDETEVGHTQALLDAEVAERGSTSTAQVEPARVRGLADALARQYGAADDLRPLARLLWQAGSSNLDDLIAGFTANRDPDVRRWVAYALGRIGAEAAPAVPMLTEALQVTEHNGVLRAVAYALASIGVPAAATLPVMIAVMEARFGSDGNRQIRLLIDQLGAAGEGSIGVLITGLLMAQCGSTPYHIADVLGRMGPVAVPPLIKAYKATETEAQRAYLARAFGRVGRDAGPALHLLLDGLEHLQQDWAREVFAEALAAIGLRSSVSLAPLRTAFRAARNRQALSRIAGAMASLGSDAVGTLIEEFEAADGANGTIVRTELAKTLGAFGPAAASAVECLATAAGNASDGALVQEAAEALRKIGAPDALLATIQTAALKHERGSYSTIDILKKMRPGVVPTAEAIRDLVALLVVHGMDPSGRHIAGLLGAMGAPAVEPLLSALAQAEEPRTRRVIVNALGQIGPPAAAALDAAVQELAAAQDDSTRLQLVDDVRRLGKPGPEHLETLIEVMRRSAFVPVWWRLGLVLVTSVSRQWGHSRSCLSRP</sequence>
<dbReference type="InterPro" id="IPR011989">
    <property type="entry name" value="ARM-like"/>
</dbReference>
<dbReference type="OrthoDB" id="7973217at2"/>
<name>A0A6L3ST52_9HYPH</name>
<comment type="caution">
    <text evidence="1">The sequence shown here is derived from an EMBL/GenBank/DDBJ whole genome shotgun (WGS) entry which is preliminary data.</text>
</comment>
<dbReference type="InterPro" id="IPR004155">
    <property type="entry name" value="PBS_lyase_HEAT"/>
</dbReference>
<dbReference type="Gene3D" id="1.25.10.10">
    <property type="entry name" value="Leucine-rich Repeat Variant"/>
    <property type="match status" value="3"/>
</dbReference>
<protein>
    <submittedName>
        <fullName evidence="1">HEAT repeat domain-containing protein</fullName>
    </submittedName>
</protein>
<dbReference type="EMBL" id="VZZK01000057">
    <property type="protein sequence ID" value="KAB1071016.1"/>
    <property type="molecule type" value="Genomic_DNA"/>
</dbReference>
<dbReference type="SMART" id="SM00567">
    <property type="entry name" value="EZ_HEAT"/>
    <property type="match status" value="5"/>
</dbReference>
<dbReference type="InterPro" id="IPR016024">
    <property type="entry name" value="ARM-type_fold"/>
</dbReference>
<dbReference type="PANTHER" id="PTHR12697">
    <property type="entry name" value="PBS LYASE HEAT-LIKE PROTEIN"/>
    <property type="match status" value="1"/>
</dbReference>
<accession>A0A6L3ST52</accession>
<dbReference type="SUPFAM" id="SSF48371">
    <property type="entry name" value="ARM repeat"/>
    <property type="match status" value="1"/>
</dbReference>
<keyword evidence="2" id="KW-1185">Reference proteome</keyword>
<gene>
    <name evidence="1" type="ORF">F6X53_29480</name>
</gene>
<reference evidence="1 2" key="1">
    <citation type="submission" date="2019-09" db="EMBL/GenBank/DDBJ databases">
        <title>YIM 48816 draft genome.</title>
        <authorList>
            <person name="Jiang L."/>
        </authorList>
    </citation>
    <scope>NUCLEOTIDE SEQUENCE [LARGE SCALE GENOMIC DNA]</scope>
    <source>
        <strain evidence="1 2">YIM 48816</strain>
    </source>
</reference>
<proteinExistence type="predicted"/>
<evidence type="ECO:0000313" key="2">
    <source>
        <dbReference type="Proteomes" id="UP000474159"/>
    </source>
</evidence>